<comment type="caution">
    <text evidence="4">The sequence shown here is derived from an EMBL/GenBank/DDBJ whole genome shotgun (WGS) entry which is preliminary data.</text>
</comment>
<dbReference type="EMBL" id="CAJVPS010001717">
    <property type="protein sequence ID" value="CAG8548537.1"/>
    <property type="molecule type" value="Genomic_DNA"/>
</dbReference>
<dbReference type="GO" id="GO:0034472">
    <property type="term" value="P:snRNA 3'-end processing"/>
    <property type="evidence" value="ECO:0007669"/>
    <property type="project" value="TreeGrafter"/>
</dbReference>
<evidence type="ECO:0000259" key="3">
    <source>
        <dbReference type="Pfam" id="PF25462"/>
    </source>
</evidence>
<feature type="compositionally biased region" description="Basic and acidic residues" evidence="2">
    <location>
        <begin position="490"/>
        <end position="507"/>
    </location>
</feature>
<dbReference type="InterPro" id="IPR057413">
    <property type="entry name" value="Beta-barrel_INTS6"/>
</dbReference>
<feature type="coiled-coil region" evidence="1">
    <location>
        <begin position="827"/>
        <end position="855"/>
    </location>
</feature>
<dbReference type="Pfam" id="PF25462">
    <property type="entry name" value="Beta-barrel_INTS6"/>
    <property type="match status" value="1"/>
</dbReference>
<sequence>RSKPQERHNHQYILVTYEPGLAGIKMLFETDIDIVLNKVKTLQQPKNDDSIPGRALATIFEILDSHRLKMEKDTPYRGRSIPDSVVPACILWFTNGAEFHNSEGRHLAIPPLQTPGGQLFDKPYRWDHYIYTFLLKSEDTINEADITRLTTDTGGQVFEIYPTQPPNYTSHEKYRVTKAITNSIDRLFGLRIDNSPAIPALGPFRDPCVMINLAELNGDGQVEQEMRTTLFFDPEKLSSRKFFPIPEDAWIGEMTKNNDLLRTRRNNIPTIYYKKEDYKQHYRFDVWPFFEKYTVGSCPAVRQLISMPPGTNWPIYIKNSHKKGGLGMPFGFLVALDNRLSINLNILPYNYPALMRLMKDHEAIMKDHRQKSIALPTNIVKDWLRYVNDIPLYYRMPLQQAIINRGLDPSIIQMDSQQLLHNMTTEIRNNATTYFNNIFNTFQTLNAKKPTIASFGGKIKLYEDPFEIPHGQAQSVFLEMLRAYQQKSVQESKRKDRDKNDEDEKHSLPISVMTDYHEKAAQLKSQQLRNPFEDEEERIEREKWENLIAFGNPYRPRRGSTPDNFKPSINIDMPASPSSSWSLSPSSTFVESSGTPPGTQQNPFPRKKDFSKKRQGRKILLFPNKKTNSIENAVATSPIISPSNKTKEIQTNIDSNIITANITNTTLSITTSDIEMTDADKSTSEDVTNDQINDISKQLHKQVYIKKEDDHNETMMEVDEVEDSPLEMTPIIGKESLDNNASTAPQVSVADITVNISIPVAVVNNGAITMTSSQFPKFPESARSKYDPLIPIERDSSRGGVPVSLFNPMRNWMRQIQNINAQDNQKIQEILTDIKDALNKVAKEQENSKENLRRILIALATCARAHKNSTLAKGLREFASTLQDKPLQLIPISNKWKKEGGGLMEGQETLKSTVQWVMKEIKKREGYNESSIKSKLSEITTENGYSLKEKDYLLKLARTLARGSRRSNLETWIISRLSG</sequence>
<dbReference type="AlphaFoldDB" id="A0A9N9AXN8"/>
<feature type="compositionally biased region" description="Polar residues" evidence="2">
    <location>
        <begin position="588"/>
        <end position="603"/>
    </location>
</feature>
<dbReference type="InterPro" id="IPR051113">
    <property type="entry name" value="Integrator_subunit6"/>
</dbReference>
<dbReference type="Proteomes" id="UP000789508">
    <property type="component" value="Unassembled WGS sequence"/>
</dbReference>
<name>A0A9N9AXN8_9GLOM</name>
<proteinExistence type="predicted"/>
<feature type="compositionally biased region" description="Low complexity" evidence="2">
    <location>
        <begin position="574"/>
        <end position="587"/>
    </location>
</feature>
<keyword evidence="1" id="KW-0175">Coiled coil</keyword>
<evidence type="ECO:0000256" key="1">
    <source>
        <dbReference type="SAM" id="Coils"/>
    </source>
</evidence>
<evidence type="ECO:0000313" key="4">
    <source>
        <dbReference type="EMBL" id="CAG8548537.1"/>
    </source>
</evidence>
<feature type="region of interest" description="Disordered" evidence="2">
    <location>
        <begin position="488"/>
        <end position="512"/>
    </location>
</feature>
<accession>A0A9N9AXN8</accession>
<keyword evidence="5" id="KW-1185">Reference proteome</keyword>
<organism evidence="4 5">
    <name type="scientific">Ambispora leptoticha</name>
    <dbReference type="NCBI Taxonomy" id="144679"/>
    <lineage>
        <taxon>Eukaryota</taxon>
        <taxon>Fungi</taxon>
        <taxon>Fungi incertae sedis</taxon>
        <taxon>Mucoromycota</taxon>
        <taxon>Glomeromycotina</taxon>
        <taxon>Glomeromycetes</taxon>
        <taxon>Archaeosporales</taxon>
        <taxon>Ambisporaceae</taxon>
        <taxon>Ambispora</taxon>
    </lineage>
</organism>
<evidence type="ECO:0000256" key="2">
    <source>
        <dbReference type="SAM" id="MobiDB-lite"/>
    </source>
</evidence>
<feature type="non-terminal residue" evidence="4">
    <location>
        <position position="979"/>
    </location>
</feature>
<evidence type="ECO:0000313" key="5">
    <source>
        <dbReference type="Proteomes" id="UP000789508"/>
    </source>
</evidence>
<protein>
    <submittedName>
        <fullName evidence="4">1835_t:CDS:1</fullName>
    </submittedName>
</protein>
<gene>
    <name evidence="4" type="ORF">ALEPTO_LOCUS5761</name>
</gene>
<dbReference type="GO" id="GO:0032039">
    <property type="term" value="C:integrator complex"/>
    <property type="evidence" value="ECO:0007669"/>
    <property type="project" value="TreeGrafter"/>
</dbReference>
<feature type="region of interest" description="Disordered" evidence="2">
    <location>
        <begin position="553"/>
        <end position="615"/>
    </location>
</feature>
<feature type="domain" description="Integrator complex subunit 6-like beta-barrel" evidence="3">
    <location>
        <begin position="224"/>
        <end position="361"/>
    </location>
</feature>
<dbReference type="PANTHER" id="PTHR12957">
    <property type="entry name" value="DEAD/H BOX POLYPEPTIDE 26/DICE1-RELATED"/>
    <property type="match status" value="1"/>
</dbReference>
<reference evidence="4" key="1">
    <citation type="submission" date="2021-06" db="EMBL/GenBank/DDBJ databases">
        <authorList>
            <person name="Kallberg Y."/>
            <person name="Tangrot J."/>
            <person name="Rosling A."/>
        </authorList>
    </citation>
    <scope>NUCLEOTIDE SEQUENCE</scope>
    <source>
        <strain evidence="4">FL130A</strain>
    </source>
</reference>
<dbReference type="OrthoDB" id="17307at2759"/>
<dbReference type="PANTHER" id="PTHR12957:SF2">
    <property type="entry name" value="INTEGRATOR COMPLEX SUBUNIT 6"/>
    <property type="match status" value="1"/>
</dbReference>